<evidence type="ECO:0000256" key="12">
    <source>
        <dbReference type="NCBIfam" id="TIGR03461"/>
    </source>
</evidence>
<dbReference type="InterPro" id="IPR017824">
    <property type="entry name" value="Aminodeoxychorismate_lyase_IV"/>
</dbReference>
<comment type="similarity">
    <text evidence="2">Belongs to the class-IV pyridoxal-phosphate-dependent aminotransferase family.</text>
</comment>
<name>A0A5M8FQW1_9GAMM</name>
<comment type="function">
    <text evidence="10">Involved in the biosynthesis of p-aminobenzoate (PABA), a precursor of tetrahydrofolate. Converts 4-amino-4-deoxychorismate into 4-aminobenzoate (PABA) and pyruvate.</text>
</comment>
<reference evidence="13 14" key="1">
    <citation type="submission" date="2019-09" db="EMBL/GenBank/DDBJ databases">
        <title>Whole-genome sequence of the purple sulfur bacterium Thiohalocapsa marina DSM 19078.</title>
        <authorList>
            <person name="Kyndt J.A."/>
            <person name="Meyer T.E."/>
        </authorList>
    </citation>
    <scope>NUCLEOTIDE SEQUENCE [LARGE SCALE GENOMIC DNA]</scope>
    <source>
        <strain evidence="13 14">DSM 19078</strain>
    </source>
</reference>
<dbReference type="InterPro" id="IPR050571">
    <property type="entry name" value="Class-IV_PLP-Dep_Aminotrnsfr"/>
</dbReference>
<evidence type="ECO:0000256" key="4">
    <source>
        <dbReference type="ARBA" id="ARBA00022898"/>
    </source>
</evidence>
<evidence type="ECO:0000256" key="11">
    <source>
        <dbReference type="ARBA" id="ARBA00069174"/>
    </source>
</evidence>
<evidence type="ECO:0000256" key="8">
    <source>
        <dbReference type="ARBA" id="ARBA00035676"/>
    </source>
</evidence>
<accession>A0A5M8FQW1</accession>
<dbReference type="GO" id="GO:0005829">
    <property type="term" value="C:cytosol"/>
    <property type="evidence" value="ECO:0007669"/>
    <property type="project" value="TreeGrafter"/>
</dbReference>
<dbReference type="GO" id="GO:0008153">
    <property type="term" value="P:4-aminobenzoate biosynthetic process"/>
    <property type="evidence" value="ECO:0007669"/>
    <property type="project" value="UniProtKB-UniRule"/>
</dbReference>
<proteinExistence type="inferred from homology"/>
<gene>
    <name evidence="13" type="primary">pabC</name>
    <name evidence="13" type="ORF">F2Q65_05885</name>
</gene>
<evidence type="ECO:0000256" key="1">
    <source>
        <dbReference type="ARBA" id="ARBA00001933"/>
    </source>
</evidence>
<dbReference type="InterPro" id="IPR001544">
    <property type="entry name" value="Aminotrans_IV"/>
</dbReference>
<comment type="subunit">
    <text evidence="3">Homodimer.</text>
</comment>
<dbReference type="FunFam" id="3.20.10.10:FF:000002">
    <property type="entry name" value="D-alanine aminotransferase"/>
    <property type="match status" value="1"/>
</dbReference>
<evidence type="ECO:0000256" key="2">
    <source>
        <dbReference type="ARBA" id="ARBA00009320"/>
    </source>
</evidence>
<evidence type="ECO:0000256" key="7">
    <source>
        <dbReference type="ARBA" id="ARBA00035633"/>
    </source>
</evidence>
<evidence type="ECO:0000313" key="13">
    <source>
        <dbReference type="EMBL" id="KAA6186326.1"/>
    </source>
</evidence>
<dbReference type="SUPFAM" id="SSF56752">
    <property type="entry name" value="D-aminoacid aminotransferase-like PLP-dependent enzymes"/>
    <property type="match status" value="1"/>
</dbReference>
<keyword evidence="5" id="KW-0289">Folate biosynthesis</keyword>
<dbReference type="InterPro" id="IPR036038">
    <property type="entry name" value="Aminotransferase-like"/>
</dbReference>
<dbReference type="PANTHER" id="PTHR42743">
    <property type="entry name" value="AMINO-ACID AMINOTRANSFERASE"/>
    <property type="match status" value="1"/>
</dbReference>
<evidence type="ECO:0000256" key="9">
    <source>
        <dbReference type="ARBA" id="ARBA00049529"/>
    </source>
</evidence>
<dbReference type="InterPro" id="IPR043131">
    <property type="entry name" value="BCAT-like_N"/>
</dbReference>
<dbReference type="OrthoDB" id="9805628at2"/>
<comment type="catalytic activity">
    <reaction evidence="9">
        <text>4-amino-4-deoxychorismate = 4-aminobenzoate + pyruvate + H(+)</text>
        <dbReference type="Rhea" id="RHEA:16201"/>
        <dbReference type="ChEBI" id="CHEBI:15361"/>
        <dbReference type="ChEBI" id="CHEBI:15378"/>
        <dbReference type="ChEBI" id="CHEBI:17836"/>
        <dbReference type="ChEBI" id="CHEBI:58406"/>
        <dbReference type="EC" id="4.1.3.38"/>
    </reaction>
</comment>
<dbReference type="GO" id="GO:0008696">
    <property type="term" value="F:4-amino-4-deoxychorismate lyase activity"/>
    <property type="evidence" value="ECO:0007669"/>
    <property type="project" value="UniProtKB-UniRule"/>
</dbReference>
<dbReference type="Pfam" id="PF01063">
    <property type="entry name" value="Aminotran_4"/>
    <property type="match status" value="1"/>
</dbReference>
<dbReference type="EMBL" id="VWXX01000005">
    <property type="protein sequence ID" value="KAA6186326.1"/>
    <property type="molecule type" value="Genomic_DNA"/>
</dbReference>
<dbReference type="GO" id="GO:0030170">
    <property type="term" value="F:pyridoxal phosphate binding"/>
    <property type="evidence" value="ECO:0007669"/>
    <property type="project" value="InterPro"/>
</dbReference>
<dbReference type="InterPro" id="IPR043132">
    <property type="entry name" value="BCAT-like_C"/>
</dbReference>
<dbReference type="EC" id="4.1.3.38" evidence="8 12"/>
<keyword evidence="6 13" id="KW-0456">Lyase</keyword>
<evidence type="ECO:0000256" key="6">
    <source>
        <dbReference type="ARBA" id="ARBA00023239"/>
    </source>
</evidence>
<comment type="cofactor">
    <cofactor evidence="1">
        <name>pyridoxal 5'-phosphate</name>
        <dbReference type="ChEBI" id="CHEBI:597326"/>
    </cofactor>
</comment>
<protein>
    <recommendedName>
        <fullName evidence="11 12">Aminodeoxychorismate lyase</fullName>
        <ecNumber evidence="8 12">4.1.3.38</ecNumber>
    </recommendedName>
</protein>
<evidence type="ECO:0000313" key="14">
    <source>
        <dbReference type="Proteomes" id="UP000322981"/>
    </source>
</evidence>
<dbReference type="Proteomes" id="UP000322981">
    <property type="component" value="Unassembled WGS sequence"/>
</dbReference>
<evidence type="ECO:0000256" key="5">
    <source>
        <dbReference type="ARBA" id="ARBA00022909"/>
    </source>
</evidence>
<keyword evidence="14" id="KW-1185">Reference proteome</keyword>
<dbReference type="Gene3D" id="3.30.470.10">
    <property type="match status" value="1"/>
</dbReference>
<evidence type="ECO:0000256" key="10">
    <source>
        <dbReference type="ARBA" id="ARBA00054027"/>
    </source>
</evidence>
<comment type="caution">
    <text evidence="13">The sequence shown here is derived from an EMBL/GenBank/DDBJ whole genome shotgun (WGS) entry which is preliminary data.</text>
</comment>
<organism evidence="13 14">
    <name type="scientific">Thiohalocapsa marina</name>
    <dbReference type="NCBI Taxonomy" id="424902"/>
    <lineage>
        <taxon>Bacteria</taxon>
        <taxon>Pseudomonadati</taxon>
        <taxon>Pseudomonadota</taxon>
        <taxon>Gammaproteobacteria</taxon>
        <taxon>Chromatiales</taxon>
        <taxon>Chromatiaceae</taxon>
        <taxon>Thiohalocapsa</taxon>
    </lineage>
</organism>
<evidence type="ECO:0000256" key="3">
    <source>
        <dbReference type="ARBA" id="ARBA00011738"/>
    </source>
</evidence>
<sequence length="294" mass="31966">MWNCWHVTRNLIRIAALVNGQPSHAVDVSDRGLLYGDGVFETLAVRAGQPCLWSAHMERLRLGADRLGIPAPDAGILRREADRLLAGSEIGVLRVTLTRGAGGRGYWPPPGLTPTRILALYPSTTDVSAAGSVSSSRLTLCRTRLSENRQLAGIKHLNRLEQVLARSEWQDPDIIDGVMLDGHERVICGTMTNLFLLDERGLSTPDLTHCGVQGTVRALVLKHARALGITLDVRTLQVADLIRAKAVFVTNAVLGVVPVAAFDGTRYDPGAMPEPLRRLIQQVRRAALTVETAE</sequence>
<dbReference type="NCBIfam" id="TIGR03461">
    <property type="entry name" value="pabC_Proteo"/>
    <property type="match status" value="1"/>
</dbReference>
<dbReference type="AlphaFoldDB" id="A0A5M8FQW1"/>
<dbReference type="PANTHER" id="PTHR42743:SF2">
    <property type="entry name" value="AMINODEOXYCHORISMATE LYASE"/>
    <property type="match status" value="1"/>
</dbReference>
<dbReference type="NCBIfam" id="NF004761">
    <property type="entry name" value="PRK06092.1"/>
    <property type="match status" value="1"/>
</dbReference>
<dbReference type="GO" id="GO:0046656">
    <property type="term" value="P:folic acid biosynthetic process"/>
    <property type="evidence" value="ECO:0007669"/>
    <property type="project" value="UniProtKB-KW"/>
</dbReference>
<dbReference type="CDD" id="cd01559">
    <property type="entry name" value="ADCL_like"/>
    <property type="match status" value="1"/>
</dbReference>
<comment type="pathway">
    <text evidence="7">Cofactor biosynthesis; tetrahydrofolate biosynthesis; 4-aminobenzoate from chorismate: step 2/2.</text>
</comment>
<keyword evidence="4" id="KW-0663">Pyridoxal phosphate</keyword>
<dbReference type="Gene3D" id="3.20.10.10">
    <property type="entry name" value="D-amino Acid Aminotransferase, subunit A, domain 2"/>
    <property type="match status" value="1"/>
</dbReference>